<evidence type="ECO:0000259" key="2">
    <source>
        <dbReference type="Pfam" id="PF00535"/>
    </source>
</evidence>
<dbReference type="CDD" id="cd00761">
    <property type="entry name" value="Glyco_tranf_GTA_type"/>
    <property type="match status" value="1"/>
</dbReference>
<proteinExistence type="predicted"/>
<keyword evidence="1" id="KW-0472">Membrane</keyword>
<dbReference type="GO" id="GO:0016758">
    <property type="term" value="F:hexosyltransferase activity"/>
    <property type="evidence" value="ECO:0007669"/>
    <property type="project" value="UniProtKB-ARBA"/>
</dbReference>
<name>A0A3D8ITR5_9HELI</name>
<keyword evidence="1" id="KW-1133">Transmembrane helix</keyword>
<dbReference type="InterPro" id="IPR029044">
    <property type="entry name" value="Nucleotide-diphossugar_trans"/>
</dbReference>
<feature type="domain" description="Glycosyltransferase 2-like" evidence="2">
    <location>
        <begin position="8"/>
        <end position="126"/>
    </location>
</feature>
<reference evidence="3 4" key="1">
    <citation type="submission" date="2018-04" db="EMBL/GenBank/DDBJ databases">
        <title>Novel Campyloabacter and Helicobacter Species and Strains.</title>
        <authorList>
            <person name="Mannion A.J."/>
            <person name="Shen Z."/>
            <person name="Fox J.G."/>
        </authorList>
    </citation>
    <scope>NUCLEOTIDE SEQUENCE [LARGE SCALE GENOMIC DNA]</scope>
    <source>
        <strain evidence="3 4">ATCC 700242</strain>
    </source>
</reference>
<feature type="transmembrane region" description="Helical" evidence="1">
    <location>
        <begin position="307"/>
        <end position="337"/>
    </location>
</feature>
<sequence length="346" mass="40187">MQDSPFLSVILPTYNRKACITRMIDSILKQSFTDFELIIIDDGSTDNTLEMLNQAYNDKRISIIRKHNGGVSSARNLGITLAQGKYLTFVDSDDYLLDNFFEDIFENISQHLCDILVYGGYILRKNTQHEIPLFWFDQKYGESEVIVSCGQDFVKDFCLLGGNSMACAKIFNKDLIKNNHISCNENIAYGEDMLFDLQAYLVACKIVTSPKKFYVYDNNTESLSRGMLTSVQKVKNLLEGYRCLGQHKEYQSYFAYNYLRHMRKFYFCYFFLDAPSKDQIELMYNQASCKSTNIFEKLEFFLAGRNLLYALPLCACLYLVYGLYARLLFLHPIVAFIKRRMKKKAK</sequence>
<evidence type="ECO:0000313" key="3">
    <source>
        <dbReference type="EMBL" id="RDU68668.1"/>
    </source>
</evidence>
<comment type="caution">
    <text evidence="3">The sequence shown here is derived from an EMBL/GenBank/DDBJ whole genome shotgun (WGS) entry which is preliminary data.</text>
</comment>
<dbReference type="RefSeq" id="WP_115585138.1">
    <property type="nucleotide sequence ID" value="NZ_NXLU01000008.1"/>
</dbReference>
<keyword evidence="4" id="KW-1185">Reference proteome</keyword>
<evidence type="ECO:0000256" key="1">
    <source>
        <dbReference type="SAM" id="Phobius"/>
    </source>
</evidence>
<dbReference type="Gene3D" id="3.90.550.10">
    <property type="entry name" value="Spore Coat Polysaccharide Biosynthesis Protein SpsA, Chain A"/>
    <property type="match status" value="1"/>
</dbReference>
<dbReference type="Proteomes" id="UP000257067">
    <property type="component" value="Unassembled WGS sequence"/>
</dbReference>
<dbReference type="InterPro" id="IPR001173">
    <property type="entry name" value="Glyco_trans_2-like"/>
</dbReference>
<dbReference type="EMBL" id="NXLU01000008">
    <property type="protein sequence ID" value="RDU68668.1"/>
    <property type="molecule type" value="Genomic_DNA"/>
</dbReference>
<dbReference type="Pfam" id="PF00535">
    <property type="entry name" value="Glycos_transf_2"/>
    <property type="match status" value="1"/>
</dbReference>
<dbReference type="SUPFAM" id="SSF53448">
    <property type="entry name" value="Nucleotide-diphospho-sugar transferases"/>
    <property type="match status" value="1"/>
</dbReference>
<keyword evidence="1" id="KW-0812">Transmembrane</keyword>
<evidence type="ECO:0000313" key="4">
    <source>
        <dbReference type="Proteomes" id="UP000257067"/>
    </source>
</evidence>
<organism evidence="3 4">
    <name type="scientific">Helicobacter cholecystus</name>
    <dbReference type="NCBI Taxonomy" id="45498"/>
    <lineage>
        <taxon>Bacteria</taxon>
        <taxon>Pseudomonadati</taxon>
        <taxon>Campylobacterota</taxon>
        <taxon>Epsilonproteobacteria</taxon>
        <taxon>Campylobacterales</taxon>
        <taxon>Helicobacteraceae</taxon>
        <taxon>Helicobacter</taxon>
    </lineage>
</organism>
<dbReference type="AlphaFoldDB" id="A0A3D8ITR5"/>
<gene>
    <name evidence="3" type="ORF">CQA62_06085</name>
</gene>
<dbReference type="PANTHER" id="PTHR22916:SF3">
    <property type="entry name" value="UDP-GLCNAC:BETAGAL BETA-1,3-N-ACETYLGLUCOSAMINYLTRANSFERASE-LIKE PROTEIN 1"/>
    <property type="match status" value="1"/>
</dbReference>
<protein>
    <recommendedName>
        <fullName evidence="2">Glycosyltransferase 2-like domain-containing protein</fullName>
    </recommendedName>
</protein>
<accession>A0A3D8ITR5</accession>
<dbReference type="PANTHER" id="PTHR22916">
    <property type="entry name" value="GLYCOSYLTRANSFERASE"/>
    <property type="match status" value="1"/>
</dbReference>